<dbReference type="FunCoup" id="B4D2S8">
    <property type="interactions" value="269"/>
</dbReference>
<proteinExistence type="predicted"/>
<dbReference type="PANTHER" id="PTHR13847">
    <property type="entry name" value="SARCOSINE DEHYDROGENASE-RELATED"/>
    <property type="match status" value="1"/>
</dbReference>
<evidence type="ECO:0000259" key="1">
    <source>
        <dbReference type="Pfam" id="PF01266"/>
    </source>
</evidence>
<evidence type="ECO:0000313" key="3">
    <source>
        <dbReference type="Proteomes" id="UP000005824"/>
    </source>
</evidence>
<dbReference type="eggNOG" id="COG0665">
    <property type="taxonomic scope" value="Bacteria"/>
</dbReference>
<dbReference type="AlphaFoldDB" id="B4D2S8"/>
<dbReference type="Gene3D" id="3.30.9.10">
    <property type="entry name" value="D-Amino Acid Oxidase, subunit A, domain 2"/>
    <property type="match status" value="1"/>
</dbReference>
<name>B4D2S8_9BACT</name>
<dbReference type="EMBL" id="ABVL01000009">
    <property type="protein sequence ID" value="EDY19039.1"/>
    <property type="molecule type" value="Genomic_DNA"/>
</dbReference>
<dbReference type="InterPro" id="IPR036188">
    <property type="entry name" value="FAD/NAD-bd_sf"/>
</dbReference>
<keyword evidence="3" id="KW-1185">Reference proteome</keyword>
<gene>
    <name evidence="2" type="ORF">CfE428DRAFT_3216</name>
</gene>
<evidence type="ECO:0000313" key="2">
    <source>
        <dbReference type="EMBL" id="EDY19039.1"/>
    </source>
</evidence>
<dbReference type="Gene3D" id="3.50.50.60">
    <property type="entry name" value="FAD/NAD(P)-binding domain"/>
    <property type="match status" value="1"/>
</dbReference>
<dbReference type="InParanoid" id="B4D2S8"/>
<organism evidence="2 3">
    <name type="scientific">Chthoniobacter flavus Ellin428</name>
    <dbReference type="NCBI Taxonomy" id="497964"/>
    <lineage>
        <taxon>Bacteria</taxon>
        <taxon>Pseudomonadati</taxon>
        <taxon>Verrucomicrobiota</taxon>
        <taxon>Spartobacteria</taxon>
        <taxon>Chthoniobacterales</taxon>
        <taxon>Chthoniobacteraceae</taxon>
        <taxon>Chthoniobacter</taxon>
    </lineage>
</organism>
<dbReference type="InterPro" id="IPR006076">
    <property type="entry name" value="FAD-dep_OxRdtase"/>
</dbReference>
<accession>B4D2S8</accession>
<sequence length="400" mass="44595">MDLVSPHPFWLLKNGLPHEYPSLQEDVRCEVLVLGAGISGALIAHTLVKAGWNVVVVDKRDVAGGSTSASTALLQYEIDTHLVDLIRRMGKRDAQRAYRACHDSIDTIERLAGEVGAKCAFRRKDSAYLATKHSEIRLLQQECAARREAGIAVDFLDEKEIGARFSFSRPAALISSQAAELDAHRLTHVLLADAVTRGARVFDRTIVTHLEPGRRGVRLKTDTGQLIHATHVVMATGYESQAFLPQRIVRLKSTFALASEAVHRFPGWWKRCLLWETARPYLYLRTAAGGRILVGGEDVPFRNPTERDRLIQSKTARLATRFHRLFPEIPLRVDYRWAGTFGETKDGLAYIGCIRQMPRCHFALGFGGNGITYSAVAAAIIRQTLAGRRHPDAHLFGFDR</sequence>
<dbReference type="Pfam" id="PF01266">
    <property type="entry name" value="DAO"/>
    <property type="match status" value="1"/>
</dbReference>
<dbReference type="RefSeq" id="WP_006980541.1">
    <property type="nucleotide sequence ID" value="NZ_ABVL01000009.1"/>
</dbReference>
<comment type="caution">
    <text evidence="2">The sequence shown here is derived from an EMBL/GenBank/DDBJ whole genome shotgun (WGS) entry which is preliminary data.</text>
</comment>
<dbReference type="SUPFAM" id="SSF51905">
    <property type="entry name" value="FAD/NAD(P)-binding domain"/>
    <property type="match status" value="1"/>
</dbReference>
<dbReference type="Proteomes" id="UP000005824">
    <property type="component" value="Unassembled WGS sequence"/>
</dbReference>
<dbReference type="GO" id="GO:0005737">
    <property type="term" value="C:cytoplasm"/>
    <property type="evidence" value="ECO:0007669"/>
    <property type="project" value="TreeGrafter"/>
</dbReference>
<dbReference type="STRING" id="497964.CfE428DRAFT_3216"/>
<dbReference type="PANTHER" id="PTHR13847:SF201">
    <property type="entry name" value="PUTATIBE OXIDOREDUCTASE"/>
    <property type="match status" value="1"/>
</dbReference>
<feature type="domain" description="FAD dependent oxidoreductase" evidence="1">
    <location>
        <begin position="31"/>
        <end position="381"/>
    </location>
</feature>
<reference evidence="2 3" key="1">
    <citation type="journal article" date="2011" name="J. Bacteriol.">
        <title>Genome sequence of Chthoniobacter flavus Ellin428, an aerobic heterotrophic soil bacterium.</title>
        <authorList>
            <person name="Kant R."/>
            <person name="van Passel M.W."/>
            <person name="Palva A."/>
            <person name="Lucas S."/>
            <person name="Lapidus A."/>
            <person name="Glavina Del Rio T."/>
            <person name="Dalin E."/>
            <person name="Tice H."/>
            <person name="Bruce D."/>
            <person name="Goodwin L."/>
            <person name="Pitluck S."/>
            <person name="Larimer F.W."/>
            <person name="Land M.L."/>
            <person name="Hauser L."/>
            <person name="Sangwan P."/>
            <person name="de Vos W.M."/>
            <person name="Janssen P.H."/>
            <person name="Smidt H."/>
        </authorList>
    </citation>
    <scope>NUCLEOTIDE SEQUENCE [LARGE SCALE GENOMIC DNA]</scope>
    <source>
        <strain evidence="2 3">Ellin428</strain>
    </source>
</reference>
<protein>
    <submittedName>
        <fullName evidence="2">FAD dependent oxidoreductase</fullName>
    </submittedName>
</protein>